<dbReference type="SUPFAM" id="SSF50978">
    <property type="entry name" value="WD40 repeat-like"/>
    <property type="match status" value="1"/>
</dbReference>
<comment type="caution">
    <text evidence="14">The sequence shown here is derived from an EMBL/GenBank/DDBJ whole genome shotgun (WGS) entry which is preliminary data.</text>
</comment>
<keyword evidence="4" id="KW-0969">Cilium</keyword>
<dbReference type="Pfam" id="PF23351">
    <property type="entry name" value="BBS2_CtH"/>
    <property type="match status" value="1"/>
</dbReference>
<keyword evidence="6" id="KW-0966">Cell projection</keyword>
<dbReference type="Pfam" id="PF14781">
    <property type="entry name" value="BBS2_N"/>
    <property type="match status" value="1"/>
</dbReference>
<dbReference type="GO" id="GO:1905515">
    <property type="term" value="P:non-motile cilium assembly"/>
    <property type="evidence" value="ECO:0007669"/>
    <property type="project" value="InterPro"/>
</dbReference>
<evidence type="ECO:0000259" key="11">
    <source>
        <dbReference type="Pfam" id="PF23350"/>
    </source>
</evidence>
<dbReference type="Pfam" id="PF14783">
    <property type="entry name" value="BBS2_Mid"/>
    <property type="match status" value="1"/>
</dbReference>
<accession>A0A1V9Z6S6</accession>
<feature type="domain" description="Ciliary BBSome complex subunit 2 middle region" evidence="10">
    <location>
        <begin position="155"/>
        <end position="262"/>
    </location>
</feature>
<evidence type="ECO:0000313" key="14">
    <source>
        <dbReference type="EMBL" id="OQR93679.1"/>
    </source>
</evidence>
<evidence type="ECO:0000256" key="5">
    <source>
        <dbReference type="ARBA" id="ARBA00023212"/>
    </source>
</evidence>
<evidence type="ECO:0000259" key="12">
    <source>
        <dbReference type="Pfam" id="PF23351"/>
    </source>
</evidence>
<name>A0A1V9Z6S6_9STRA</name>
<dbReference type="InterPro" id="IPR055379">
    <property type="entry name" value="BBS2_pf_dom"/>
</dbReference>
<dbReference type="AlphaFoldDB" id="A0A1V9Z6S6"/>
<dbReference type="GO" id="GO:0036064">
    <property type="term" value="C:ciliary basal body"/>
    <property type="evidence" value="ECO:0007669"/>
    <property type="project" value="TreeGrafter"/>
</dbReference>
<evidence type="ECO:0000256" key="4">
    <source>
        <dbReference type="ARBA" id="ARBA00023069"/>
    </source>
</evidence>
<evidence type="ECO:0000256" key="6">
    <source>
        <dbReference type="ARBA" id="ARBA00023273"/>
    </source>
</evidence>
<comment type="subcellular location">
    <subcellularLocation>
        <location evidence="1">Cell projection</location>
        <location evidence="1">Cilium</location>
    </subcellularLocation>
    <subcellularLocation>
        <location evidence="2">Cytoplasm</location>
        <location evidence="2">Cytoskeleton</location>
    </subcellularLocation>
</comment>
<dbReference type="Pfam" id="PF14782">
    <property type="entry name" value="BBS2_GAE"/>
    <property type="match status" value="1"/>
</dbReference>
<dbReference type="PANTHER" id="PTHR32465">
    <property type="entry name" value="BARDET-BIEDL SYNDROME 2 PROTEIN"/>
    <property type="match status" value="1"/>
</dbReference>
<keyword evidence="5" id="KW-0206">Cytoskeleton</keyword>
<feature type="domain" description="Ciliary BBSome complex subunit 2 N-terminal" evidence="8">
    <location>
        <begin position="20"/>
        <end position="116"/>
    </location>
</feature>
<evidence type="ECO:0000259" key="10">
    <source>
        <dbReference type="Pfam" id="PF14783"/>
    </source>
</evidence>
<keyword evidence="7" id="KW-0175">Coiled coil</keyword>
<keyword evidence="15" id="KW-1185">Reference proteome</keyword>
<dbReference type="InterPro" id="IPR016616">
    <property type="entry name" value="Bardet-Biedl_syndrome_2_prot"/>
</dbReference>
<evidence type="ECO:0000259" key="13">
    <source>
        <dbReference type="Pfam" id="PF23353"/>
    </source>
</evidence>
<evidence type="ECO:0000256" key="1">
    <source>
        <dbReference type="ARBA" id="ARBA00004138"/>
    </source>
</evidence>
<reference evidence="14 15" key="1">
    <citation type="journal article" date="2014" name="Genome Biol. Evol.">
        <title>The secreted proteins of Achlya hypogyna and Thraustotheca clavata identify the ancestral oomycete secretome and reveal gene acquisitions by horizontal gene transfer.</title>
        <authorList>
            <person name="Misner I."/>
            <person name="Blouin N."/>
            <person name="Leonard G."/>
            <person name="Richards T.A."/>
            <person name="Lane C.E."/>
        </authorList>
    </citation>
    <scope>NUCLEOTIDE SEQUENCE [LARGE SCALE GENOMIC DNA]</scope>
    <source>
        <strain evidence="14 15">ATCC 34112</strain>
    </source>
</reference>
<proteinExistence type="predicted"/>
<evidence type="ECO:0000313" key="15">
    <source>
        <dbReference type="Proteomes" id="UP000243217"/>
    </source>
</evidence>
<dbReference type="PIRSF" id="PIRSF013684">
    <property type="entry name" value="BBS2"/>
    <property type="match status" value="1"/>
</dbReference>
<feature type="domain" description="BBS2 platform" evidence="11">
    <location>
        <begin position="472"/>
        <end position="562"/>
    </location>
</feature>
<dbReference type="Gene3D" id="2.130.10.10">
    <property type="entry name" value="YVTN repeat-like/Quinoprotein amine dehydrogenase"/>
    <property type="match status" value="1"/>
</dbReference>
<dbReference type="InterPro" id="IPR029333">
    <property type="entry name" value="BBS2_GAE_dom"/>
</dbReference>
<feature type="domain" description="BBS2 hairpin" evidence="13">
    <location>
        <begin position="574"/>
        <end position="671"/>
    </location>
</feature>
<dbReference type="OrthoDB" id="2120021at2759"/>
<feature type="domain" description="BBS2 C-terminal helix bundle" evidence="12">
    <location>
        <begin position="676"/>
        <end position="702"/>
    </location>
</feature>
<feature type="coiled-coil region" evidence="7">
    <location>
        <begin position="328"/>
        <end position="362"/>
    </location>
</feature>
<evidence type="ECO:0000256" key="2">
    <source>
        <dbReference type="ARBA" id="ARBA00004245"/>
    </source>
</evidence>
<dbReference type="STRING" id="74557.A0A1V9Z6S6"/>
<dbReference type="InterPro" id="IPR036322">
    <property type="entry name" value="WD40_repeat_dom_sf"/>
</dbReference>
<dbReference type="GO" id="GO:0034464">
    <property type="term" value="C:BBSome"/>
    <property type="evidence" value="ECO:0007669"/>
    <property type="project" value="InterPro"/>
</dbReference>
<evidence type="ECO:0000259" key="9">
    <source>
        <dbReference type="Pfam" id="PF14782"/>
    </source>
</evidence>
<dbReference type="InterPro" id="IPR055380">
    <property type="entry name" value="BBS2_hp_dom"/>
</dbReference>
<keyword evidence="3" id="KW-0963">Cytoplasm</keyword>
<dbReference type="GO" id="GO:0016020">
    <property type="term" value="C:membrane"/>
    <property type="evidence" value="ECO:0007669"/>
    <property type="project" value="TreeGrafter"/>
</dbReference>
<dbReference type="InterPro" id="IPR055381">
    <property type="entry name" value="BBS2_CtH_dom"/>
</dbReference>
<evidence type="ECO:0000256" key="3">
    <source>
        <dbReference type="ARBA" id="ARBA00022490"/>
    </source>
</evidence>
<gene>
    <name evidence="14" type="ORF">THRCLA_08386</name>
</gene>
<organism evidence="14 15">
    <name type="scientific">Thraustotheca clavata</name>
    <dbReference type="NCBI Taxonomy" id="74557"/>
    <lineage>
        <taxon>Eukaryota</taxon>
        <taxon>Sar</taxon>
        <taxon>Stramenopiles</taxon>
        <taxon>Oomycota</taxon>
        <taxon>Saprolegniomycetes</taxon>
        <taxon>Saprolegniales</taxon>
        <taxon>Achlyaceae</taxon>
        <taxon>Thraustotheca</taxon>
    </lineage>
</organism>
<dbReference type="InterPro" id="IPR029430">
    <property type="entry name" value="BBS2_N"/>
</dbReference>
<dbReference type="Pfam" id="PF23353">
    <property type="entry name" value="BBS2_hp"/>
    <property type="match status" value="1"/>
</dbReference>
<dbReference type="PANTHER" id="PTHR32465:SF0">
    <property type="entry name" value="BARDET-BIEDL SYNDROME 2 PROTEIN"/>
    <property type="match status" value="1"/>
</dbReference>
<dbReference type="InterPro" id="IPR029429">
    <property type="entry name" value="BBS2_Mid"/>
</dbReference>
<dbReference type="Proteomes" id="UP000243217">
    <property type="component" value="Unassembled WGS sequence"/>
</dbReference>
<dbReference type="InterPro" id="IPR015943">
    <property type="entry name" value="WD40/YVTN_repeat-like_dom_sf"/>
</dbReference>
<evidence type="ECO:0000256" key="7">
    <source>
        <dbReference type="SAM" id="Coils"/>
    </source>
</evidence>
<protein>
    <submittedName>
        <fullName evidence="14">Bardet-Biedl syndrome 2 protein</fullName>
    </submittedName>
</protein>
<evidence type="ECO:0000259" key="8">
    <source>
        <dbReference type="Pfam" id="PF14781"/>
    </source>
</evidence>
<dbReference type="GO" id="GO:0031514">
    <property type="term" value="C:motile cilium"/>
    <property type="evidence" value="ECO:0007669"/>
    <property type="project" value="TreeGrafter"/>
</dbReference>
<dbReference type="EMBL" id="JNBS01002239">
    <property type="protein sequence ID" value="OQR93679.1"/>
    <property type="molecule type" value="Genomic_DNA"/>
</dbReference>
<sequence>MLPTFKLHMHQPILERLARVGKFDGTHPSLTCATSSGKVFIHNPNEHNDEESTPCVRFLNINRQVSALCVGKFKEQDVGDTLIVGTQANILGYNVEKNSDTFYKDVPDGVNTLHFGSLPTIPSKMVLVGGNCSIQGFDRDGNELFWTVTGDNVTAMTICDVSGSGRDELVVGSDDYEIRAFQQEDVVCECHESGRIVDLTAIDKQLFGYALDNGTVGVYKGKNRAWRVKSKNIPTSIAAFDINGDGDKEIVIGWNNGKFEARNLSNGEVVFRDTFTAPISSILTADYRMRGQDEVVCCAQDGEIRGYMFEGGIGTNVVSAAELMADQISAEEKEVQDLIKMKAGLTNELKAFENAMAKVTKSGNTRLAPASRIVIKATASVANSCVELTVSTESENIIKMVTVFDYDAGILEGESMVTRPATPAPTATVQIRAVKKTVQAKLHFKVLVGNRGTANVYHVFEDQYVLPKFAVFSMLKAPLKERPAGVVKFKTPGKMQQQFASWVKATFLVSDLLEEGPMHDLHFRHINGNAELVISVTPSETEIRVDDMNIAAEIIQDLCNYLQIEELSSVADFPKQMTEFRDLLVRVDDCNSIRLKLTGEMADDSNQIKNLIIRAEDARILSNMPNMRSYYSELFMLNNQLLGEYTKRSTNHQALLDALKEVNNMIQLAARLRNGQAKSSVIVACRKAIKANNIHALFYIVKTGQEEMH</sequence>
<feature type="domain" description="BBS2 GAE" evidence="9">
    <location>
        <begin position="382"/>
        <end position="469"/>
    </location>
</feature>
<dbReference type="Pfam" id="PF23350">
    <property type="entry name" value="BBS2_pf"/>
    <property type="match status" value="1"/>
</dbReference>